<dbReference type="Pfam" id="PF00665">
    <property type="entry name" value="rve"/>
    <property type="match status" value="1"/>
</dbReference>
<dbReference type="InterPro" id="IPR050900">
    <property type="entry name" value="Transposase_IS3/IS150/IS904"/>
</dbReference>
<gene>
    <name evidence="3" type="ORF">CYJ10_07815</name>
</gene>
<feature type="region of interest" description="Disordered" evidence="1">
    <location>
        <begin position="104"/>
        <end position="139"/>
    </location>
</feature>
<dbReference type="SUPFAM" id="SSF46689">
    <property type="entry name" value="Homeodomain-like"/>
    <property type="match status" value="1"/>
</dbReference>
<dbReference type="RefSeq" id="WP_101680921.1">
    <property type="nucleotide sequence ID" value="NZ_PJRP01000002.1"/>
</dbReference>
<dbReference type="SUPFAM" id="SSF53098">
    <property type="entry name" value="Ribonuclease H-like"/>
    <property type="match status" value="1"/>
</dbReference>
<dbReference type="PANTHER" id="PTHR46889:SF4">
    <property type="entry name" value="TRANSPOSASE INSO FOR INSERTION SEQUENCE ELEMENT IS911B-RELATED"/>
    <property type="match status" value="1"/>
</dbReference>
<dbReference type="NCBIfam" id="NF033516">
    <property type="entry name" value="transpos_IS3"/>
    <property type="match status" value="1"/>
</dbReference>
<dbReference type="Pfam" id="PF13333">
    <property type="entry name" value="rve_2"/>
    <property type="match status" value="1"/>
</dbReference>
<dbReference type="PANTHER" id="PTHR46889">
    <property type="entry name" value="TRANSPOSASE INSF FOR INSERTION SEQUENCE IS3B-RELATED"/>
    <property type="match status" value="1"/>
</dbReference>
<dbReference type="AlphaFoldDB" id="A0A2N5CHL6"/>
<accession>A0A2N5CHL6</accession>
<proteinExistence type="predicted"/>
<dbReference type="GO" id="GO:0015074">
    <property type="term" value="P:DNA integration"/>
    <property type="evidence" value="ECO:0007669"/>
    <property type="project" value="InterPro"/>
</dbReference>
<comment type="caution">
    <text evidence="3">The sequence shown here is derived from an EMBL/GenBank/DDBJ whole genome shotgun (WGS) entry which is preliminary data.</text>
</comment>
<dbReference type="InterPro" id="IPR009057">
    <property type="entry name" value="Homeodomain-like_sf"/>
</dbReference>
<evidence type="ECO:0000313" key="3">
    <source>
        <dbReference type="EMBL" id="PLQ01729.1"/>
    </source>
</evidence>
<dbReference type="Gene3D" id="3.30.420.10">
    <property type="entry name" value="Ribonuclease H-like superfamily/Ribonuclease H"/>
    <property type="match status" value="1"/>
</dbReference>
<protein>
    <submittedName>
        <fullName evidence="3">IS3 family transposase</fullName>
    </submittedName>
</protein>
<organism evidence="3 4">
    <name type="scientific">Cupriavidus pauculus</name>
    <dbReference type="NCBI Taxonomy" id="82633"/>
    <lineage>
        <taxon>Bacteria</taxon>
        <taxon>Pseudomonadati</taxon>
        <taxon>Pseudomonadota</taxon>
        <taxon>Betaproteobacteria</taxon>
        <taxon>Burkholderiales</taxon>
        <taxon>Burkholderiaceae</taxon>
        <taxon>Cupriavidus</taxon>
    </lineage>
</organism>
<dbReference type="Proteomes" id="UP000234341">
    <property type="component" value="Unassembled WGS sequence"/>
</dbReference>
<dbReference type="InterPro" id="IPR036388">
    <property type="entry name" value="WH-like_DNA-bd_sf"/>
</dbReference>
<feature type="domain" description="Integrase catalytic" evidence="2">
    <location>
        <begin position="291"/>
        <end position="453"/>
    </location>
</feature>
<dbReference type="InterPro" id="IPR001584">
    <property type="entry name" value="Integrase_cat-core"/>
</dbReference>
<dbReference type="SUPFAM" id="SSF48295">
    <property type="entry name" value="TrpR-like"/>
    <property type="match status" value="1"/>
</dbReference>
<sequence length="455" mass="52955">MTKYDEAFKRQVVQEYLSGFGGVMSLSRKHSISDSMLHRWIKAWQQHGDVGLRKKREVYSAKFKLTVLQHMWRHELSYSQTSAIFDLREPGGISRWERQYHEGGFDALKPRRKGRPPKLTQPKQPPQSTHEPTQDERSREDLLKEIEYLRAEVAYLKKLGYPAPGKGASGAKEKARVVSALREHHSLSMLLKAANLARSTYYYQMAASQAEDRYGELNERIQQIYVQHKGRYGYRRITATLRQAGTLVNHKTIQRLVSELQLKSLVRLKKYRSYRGQVGRVAPNLLQREFEASKPNEKWVTDVTEFNVGGKKLYLSPVLDLYNGEIICWQTSERPDYTLIREMLEKALRKLRPGETPMLHSDQGWAYQMAAYRRKLAGRGLRQSMSRKGNCLDNAAMESFFGTLKSECFRLERFADIDQLRRSIAEYIRYYNHDRIKLKLNGLSPVQYRTQPLAA</sequence>
<dbReference type="InterPro" id="IPR048020">
    <property type="entry name" value="Transpos_IS3"/>
</dbReference>
<evidence type="ECO:0000313" key="4">
    <source>
        <dbReference type="Proteomes" id="UP000234341"/>
    </source>
</evidence>
<dbReference type="Pfam" id="PF13276">
    <property type="entry name" value="HTH_21"/>
    <property type="match status" value="1"/>
</dbReference>
<dbReference type="InterPro" id="IPR055247">
    <property type="entry name" value="InsJ-like_HTH"/>
</dbReference>
<reference evidence="3 4" key="1">
    <citation type="submission" date="2017-12" db="EMBL/GenBank/DDBJ databases">
        <title>Genome sequence of the active heterotrophic nitrifier-denitrifier, Cupriavidus pauculus UM1.</title>
        <authorList>
            <person name="Putonti C."/>
            <person name="Castignetti D."/>
        </authorList>
    </citation>
    <scope>NUCLEOTIDE SEQUENCE [LARGE SCALE GENOMIC DNA]</scope>
    <source>
        <strain evidence="3 4">UM1</strain>
    </source>
</reference>
<dbReference type="OrthoDB" id="9765502at2"/>
<dbReference type="InterPro" id="IPR025948">
    <property type="entry name" value="HTH-like_dom"/>
</dbReference>
<dbReference type="Gene3D" id="1.10.10.10">
    <property type="entry name" value="Winged helix-like DNA-binding domain superfamily/Winged helix DNA-binding domain"/>
    <property type="match status" value="2"/>
</dbReference>
<dbReference type="PROSITE" id="PS50994">
    <property type="entry name" value="INTEGRASE"/>
    <property type="match status" value="1"/>
</dbReference>
<dbReference type="EMBL" id="PJRP01000002">
    <property type="protein sequence ID" value="PLQ01729.1"/>
    <property type="molecule type" value="Genomic_DNA"/>
</dbReference>
<evidence type="ECO:0000256" key="1">
    <source>
        <dbReference type="SAM" id="MobiDB-lite"/>
    </source>
</evidence>
<dbReference type="GO" id="GO:0043565">
    <property type="term" value="F:sequence-specific DNA binding"/>
    <property type="evidence" value="ECO:0007669"/>
    <property type="project" value="InterPro"/>
</dbReference>
<dbReference type="InterPro" id="IPR012337">
    <property type="entry name" value="RNaseH-like_sf"/>
</dbReference>
<dbReference type="InterPro" id="IPR036397">
    <property type="entry name" value="RNaseH_sf"/>
</dbReference>
<evidence type="ECO:0000259" key="2">
    <source>
        <dbReference type="PROSITE" id="PS50994"/>
    </source>
</evidence>
<dbReference type="InterPro" id="IPR010921">
    <property type="entry name" value="Trp_repressor/repl_initiator"/>
</dbReference>
<name>A0A2N5CHL6_9BURK</name>
<dbReference type="Pfam" id="PF13518">
    <property type="entry name" value="HTH_28"/>
    <property type="match status" value="2"/>
</dbReference>